<proteinExistence type="predicted"/>
<keyword evidence="2" id="KW-0472">Membrane</keyword>
<name>A0ABV7DZM2_9RHOB</name>
<keyword evidence="2" id="KW-0812">Transmembrane</keyword>
<keyword evidence="2" id="KW-1133">Transmembrane helix</keyword>
<gene>
    <name evidence="3" type="ORF">ACFOD6_15250</name>
</gene>
<reference evidence="4" key="1">
    <citation type="journal article" date="2019" name="Int. J. Syst. Evol. Microbiol.">
        <title>The Global Catalogue of Microorganisms (GCM) 10K type strain sequencing project: providing services to taxonomists for standard genome sequencing and annotation.</title>
        <authorList>
            <consortium name="The Broad Institute Genomics Platform"/>
            <consortium name="The Broad Institute Genome Sequencing Center for Infectious Disease"/>
            <person name="Wu L."/>
            <person name="Ma J."/>
        </authorList>
    </citation>
    <scope>NUCLEOTIDE SEQUENCE [LARGE SCALE GENOMIC DNA]</scope>
    <source>
        <strain evidence="4">KCTC 62102</strain>
    </source>
</reference>
<feature type="region of interest" description="Disordered" evidence="1">
    <location>
        <begin position="1"/>
        <end position="29"/>
    </location>
</feature>
<evidence type="ECO:0000256" key="2">
    <source>
        <dbReference type="SAM" id="Phobius"/>
    </source>
</evidence>
<protein>
    <recommendedName>
        <fullName evidence="5">AsmA-like C-terminal domain-containing protein</fullName>
    </recommendedName>
</protein>
<organism evidence="3 4">
    <name type="scientific">Tabrizicola soli</name>
    <dbReference type="NCBI Taxonomy" id="2185115"/>
    <lineage>
        <taxon>Bacteria</taxon>
        <taxon>Pseudomonadati</taxon>
        <taxon>Pseudomonadota</taxon>
        <taxon>Alphaproteobacteria</taxon>
        <taxon>Rhodobacterales</taxon>
        <taxon>Paracoccaceae</taxon>
        <taxon>Tabrizicola</taxon>
    </lineage>
</organism>
<comment type="caution">
    <text evidence="3">The sequence shown here is derived from an EMBL/GenBank/DDBJ whole genome shotgun (WGS) entry which is preliminary data.</text>
</comment>
<dbReference type="RefSeq" id="WP_197641666.1">
    <property type="nucleotide sequence ID" value="NZ_JAEACP010000001.1"/>
</dbReference>
<evidence type="ECO:0008006" key="5">
    <source>
        <dbReference type="Google" id="ProtNLM"/>
    </source>
</evidence>
<dbReference type="EMBL" id="JBHRSM010000025">
    <property type="protein sequence ID" value="MFC3087403.1"/>
    <property type="molecule type" value="Genomic_DNA"/>
</dbReference>
<accession>A0ABV7DZM2</accession>
<feature type="transmembrane region" description="Helical" evidence="2">
    <location>
        <begin position="36"/>
        <end position="57"/>
    </location>
</feature>
<sequence length="1118" mass="116603">MGPGEPGPDGVDDGNRDQAAAATGQRRRASRRRRGGISLTVLFTLVALALGFGYLTLAYTGAALRLPTWAVAEIEGRLNRGLVAERLPKGAAVAVGSVELAVDHDFFPRFRLEDLRLIDRDGRSILSLPEAHLALDPSAALTGKLRPSSLRLVGARLAVRRDAEGRIDLQFGTGGPGPKSLGEVLDIVGRLFTTPALASLATVEVEGLSLTLTDARANRRWQLGDGRLTIENRQGEVAAELALTLLDGVEPAQALVTLVVDRSGGAARVAATVDRMRARDLAAMAPPLAWLKFVQAPISGALQGGIDAEGALTGLTAQLELGAGSLAPGEGANPVPFDRASLGLSYDPGPARIHMTGLAVESPSLRLKATGQGDLQDATGAAIGPGALPQAILGQVAFSEVMIDPEGLFAEPVRFSQGALDLRLRLDPFRLEIGQLALVEEGERLLLSGDVATTPEGWKGGLDVELDRIDSDRLLKIWPLSAVPRTRMWFADNVGEATLSNVRAGLRLTPGSTPRFSLGYEFSEAEVRFVRTLPPVLNARGHATLENLTYTVKLDRGHVLPPEGGRIEADGSVFQIADITQRPATAKIDLVTASPLTATLSLLDQPPFSFFSKAGQPVNLGDGRAELKTTLLMPLKARVTLQDVDFTVSGRIVDFTSPSLVPGRILTAPEVSVAVDTEGLSLSGQGLLDTMPVDLTYVQGFGPEQKGRARVNGTVVLSDAALRDLGVDLPAGSVSGEGPAAIDIALVAGEPPQLTLASNLAGLGLRLDALGWTKGAKTRATLDLEARLSREPVVERLTLKAPGLTAEGMITTAEGGGLKEARFSRVRAGDWLDAPVVLTGTGKGGALDVAVTGGRLDIRKMPGGKGDTGTGGPIDLALDRLVLSEGISLTGFRGGFSPRGGMNGSFSAGVNGQGQIRGIVAPAEGGSAFRITSDNAGTVMAAAGIFDKGRGGELDMTLFPRGPAGHYNGTATFSRMRVQGAPALAELLSAISVVGLLEQMGGEGLAFNNGEVRFILTPDAVEITQGSAVGASLGISFAGLYQTAGARLDLQGVVSPIYLVNGVGQIFSRPGEGLFGFNYRLTGTADAPVVSVNPLSVFTPGMFREIFRRAPPNLKDAG</sequence>
<evidence type="ECO:0000313" key="4">
    <source>
        <dbReference type="Proteomes" id="UP001595445"/>
    </source>
</evidence>
<evidence type="ECO:0000256" key="1">
    <source>
        <dbReference type="SAM" id="MobiDB-lite"/>
    </source>
</evidence>
<dbReference type="Proteomes" id="UP001595445">
    <property type="component" value="Unassembled WGS sequence"/>
</dbReference>
<evidence type="ECO:0000313" key="3">
    <source>
        <dbReference type="EMBL" id="MFC3087403.1"/>
    </source>
</evidence>
<keyword evidence="4" id="KW-1185">Reference proteome</keyword>